<name>A0A7C0U3C8_DESA2</name>
<proteinExistence type="predicted"/>
<dbReference type="Proteomes" id="UP000886289">
    <property type="component" value="Unassembled WGS sequence"/>
</dbReference>
<organism evidence="1">
    <name type="scientific">Desulfofervidus auxilii</name>
    <dbReference type="NCBI Taxonomy" id="1621989"/>
    <lineage>
        <taxon>Bacteria</taxon>
        <taxon>Pseudomonadati</taxon>
        <taxon>Thermodesulfobacteriota</taxon>
        <taxon>Candidatus Desulfofervidia</taxon>
        <taxon>Candidatus Desulfofervidales</taxon>
        <taxon>Candidatus Desulfofervidaceae</taxon>
        <taxon>Candidatus Desulfofervidus</taxon>
    </lineage>
</organism>
<accession>A0A7C0U3C8</accession>
<dbReference type="EMBL" id="DRBS01000259">
    <property type="protein sequence ID" value="HDD44575.1"/>
    <property type="molecule type" value="Genomic_DNA"/>
</dbReference>
<protein>
    <submittedName>
        <fullName evidence="1">Uncharacterized protein</fullName>
    </submittedName>
</protein>
<gene>
    <name evidence="1" type="ORF">ENG63_06935</name>
</gene>
<dbReference type="AlphaFoldDB" id="A0A7C0U3C8"/>
<reference evidence="1" key="1">
    <citation type="journal article" date="2020" name="mSystems">
        <title>Genome- and Community-Level Interaction Insights into Carbon Utilization and Element Cycling Functions of Hydrothermarchaeota in Hydrothermal Sediment.</title>
        <authorList>
            <person name="Zhou Z."/>
            <person name="Liu Y."/>
            <person name="Xu W."/>
            <person name="Pan J."/>
            <person name="Luo Z.H."/>
            <person name="Li M."/>
        </authorList>
    </citation>
    <scope>NUCLEOTIDE SEQUENCE [LARGE SCALE GENOMIC DNA]</scope>
    <source>
        <strain evidence="1">HyVt-233</strain>
    </source>
</reference>
<sequence length="124" mass="14378">MKRKLIVLGILIFLLTRKKYVIKIPESIVIPKLELEEKKGSKVTVEDIKKAFSYIDISIVTKPQIGWELKLKPIWGFNIPIRLILPITAPLAIPQIAYQLKDIEIKDYGLFYKIKTKGKIEAWM</sequence>
<comment type="caution">
    <text evidence="1">The sequence shown here is derived from an EMBL/GenBank/DDBJ whole genome shotgun (WGS) entry which is preliminary data.</text>
</comment>
<evidence type="ECO:0000313" key="1">
    <source>
        <dbReference type="EMBL" id="HDD44575.1"/>
    </source>
</evidence>